<feature type="coiled-coil region" evidence="24">
    <location>
        <begin position="361"/>
        <end position="388"/>
    </location>
</feature>
<dbReference type="InterPro" id="IPR011712">
    <property type="entry name" value="Sig_transdc_His_kin_sub3_dim/P"/>
</dbReference>
<dbReference type="SMART" id="SM00086">
    <property type="entry name" value="PAC"/>
    <property type="match status" value="1"/>
</dbReference>
<evidence type="ECO:0000256" key="20">
    <source>
        <dbReference type="ARBA" id="ARBA00023014"/>
    </source>
</evidence>
<dbReference type="InterPro" id="IPR035965">
    <property type="entry name" value="PAS-like_dom_sf"/>
</dbReference>
<name>A0A445MZI0_9BACT</name>
<dbReference type="GO" id="GO:0051539">
    <property type="term" value="F:4 iron, 4 sulfur cluster binding"/>
    <property type="evidence" value="ECO:0007669"/>
    <property type="project" value="UniProtKB-KW"/>
</dbReference>
<dbReference type="EC" id="2.7.13.3" evidence="5"/>
<evidence type="ECO:0000256" key="5">
    <source>
        <dbReference type="ARBA" id="ARBA00012438"/>
    </source>
</evidence>
<dbReference type="InterPro" id="IPR036890">
    <property type="entry name" value="HATPase_C_sf"/>
</dbReference>
<keyword evidence="8" id="KW-0004">4Fe-4S</keyword>
<dbReference type="InterPro" id="IPR001610">
    <property type="entry name" value="PAC"/>
</dbReference>
<dbReference type="PROSITE" id="PS50109">
    <property type="entry name" value="HIS_KIN"/>
    <property type="match status" value="1"/>
</dbReference>
<dbReference type="InterPro" id="IPR050482">
    <property type="entry name" value="Sensor_HK_TwoCompSys"/>
</dbReference>
<keyword evidence="18" id="KW-0408">Iron</keyword>
<organism evidence="30">
    <name type="scientific">uncultured Desulfobacterium sp</name>
    <dbReference type="NCBI Taxonomy" id="201089"/>
    <lineage>
        <taxon>Bacteria</taxon>
        <taxon>Pseudomonadati</taxon>
        <taxon>Thermodesulfobacteriota</taxon>
        <taxon>Desulfobacteria</taxon>
        <taxon>Desulfobacterales</taxon>
        <taxon>Desulfobacteriaceae</taxon>
        <taxon>Desulfobacterium</taxon>
        <taxon>environmental samples</taxon>
    </lineage>
</organism>
<dbReference type="Gene3D" id="6.10.340.10">
    <property type="match status" value="1"/>
</dbReference>
<dbReference type="SUPFAM" id="SSF58104">
    <property type="entry name" value="Methyl-accepting chemotaxis protein (MCP) signaling domain"/>
    <property type="match status" value="1"/>
</dbReference>
<dbReference type="SUPFAM" id="SSF103190">
    <property type="entry name" value="Sensory domain-like"/>
    <property type="match status" value="1"/>
</dbReference>
<dbReference type="PANTHER" id="PTHR24421">
    <property type="entry name" value="NITRATE/NITRITE SENSOR PROTEIN NARX-RELATED"/>
    <property type="match status" value="1"/>
</dbReference>
<keyword evidence="7" id="KW-1003">Cell membrane</keyword>
<keyword evidence="21 25" id="KW-0472">Membrane</keyword>
<keyword evidence="20" id="KW-0411">Iron-sulfur</keyword>
<comment type="cofactor">
    <cofactor evidence="2">
        <name>[4Fe-4S] cluster</name>
        <dbReference type="ChEBI" id="CHEBI:49883"/>
    </cofactor>
</comment>
<dbReference type="SMART" id="SM00091">
    <property type="entry name" value="PAS"/>
    <property type="match status" value="1"/>
</dbReference>
<dbReference type="Pfam" id="PF17203">
    <property type="entry name" value="sCache_3_2"/>
    <property type="match status" value="1"/>
</dbReference>
<dbReference type="InterPro" id="IPR003660">
    <property type="entry name" value="HAMP_dom"/>
</dbReference>
<dbReference type="GO" id="GO:0005886">
    <property type="term" value="C:plasma membrane"/>
    <property type="evidence" value="ECO:0007669"/>
    <property type="project" value="UniProtKB-SubCell"/>
</dbReference>
<evidence type="ECO:0000259" key="26">
    <source>
        <dbReference type="PROSITE" id="PS50109"/>
    </source>
</evidence>
<comment type="function">
    <text evidence="22">Member of the two-component regulatory system NreB/NreC involved in the control of dissimilatory nitrate/nitrite reduction in response to oxygen. NreB functions as a direct oxygen sensor histidine kinase which is autophosphorylated, in the absence of oxygen, probably at the conserved histidine residue, and transfers its phosphate group probably to a conserved aspartate residue of NreC. NreB/NreC activates the expression of the nitrate (narGHJI) and nitrite (nir) reductase operons, as well as the putative nitrate transporter gene narT.</text>
</comment>
<dbReference type="Pfam" id="PF07730">
    <property type="entry name" value="HisKA_3"/>
    <property type="match status" value="1"/>
</dbReference>
<dbReference type="CDD" id="cd16917">
    <property type="entry name" value="HATPase_UhpB-NarQ-NarX-like"/>
    <property type="match status" value="1"/>
</dbReference>
<evidence type="ECO:0000256" key="15">
    <source>
        <dbReference type="ARBA" id="ARBA00022777"/>
    </source>
</evidence>
<keyword evidence="19" id="KW-0902">Two-component regulatory system</keyword>
<keyword evidence="15 30" id="KW-0418">Kinase</keyword>
<evidence type="ECO:0000256" key="2">
    <source>
        <dbReference type="ARBA" id="ARBA00001966"/>
    </source>
</evidence>
<sequence length="597" mass="67062">MKIPSDWLEFNLRGKLALLIESLVVMMVVVTGGITTMREEEALENELRKRGLAIASDLAKFAVRPLLSRDLATLRRFVNHTISQDYVLYTFILNPEGKVVMHSNLAEVGKTYTDKFNAAAVKFVKPGFIRISQKNEVHFDIFIPILVSDIRLGTVRLGYSHMAIKKEIETARRQVFLIGLVTSIIGGIVAYFLAAFISTPIKKITNALKEVTNGDPTVRLSIKRNDEIGALADSFNKMTEDLRNTTISKDYMDNIIGSMNDTLVVVNPDARIRSLNRATCDLLGYTEDELIGKKIDLIIDTEEEIFRDLAFPRRPGIVNHELFYNTKSGERIPMLFSAAMLINKEAEVLGAVCIARDITERIQAEKALQQSERKLRHLSSQLLRVEEQERRRLSLELHDELGQSLMVLKLKVNAIQRALGGDMEKLSEECNGVIGYINEITENVRRLSRDLSPSILEDLGLSAAIKRLVDTSGKHSHIEMSLEIEDLQGVFPMEGQIILYRIIQECLTNIAKHARATHVLIEITKRDHHVICRVEDNGMGFDVKDTSGQDPSSKGLGLTTLNERARMLGGSLTIWSRKGMGTRITLDVPMEEGERPS</sequence>
<evidence type="ECO:0000256" key="25">
    <source>
        <dbReference type="SAM" id="Phobius"/>
    </source>
</evidence>
<protein>
    <recommendedName>
        <fullName evidence="6">Oxygen sensor histidine kinase NreB</fullName>
        <ecNumber evidence="5">2.7.13.3</ecNumber>
    </recommendedName>
    <alternativeName>
        <fullName evidence="23">Nitrogen regulation protein B</fullName>
    </alternativeName>
</protein>
<dbReference type="GO" id="GO:0046983">
    <property type="term" value="F:protein dimerization activity"/>
    <property type="evidence" value="ECO:0007669"/>
    <property type="project" value="InterPro"/>
</dbReference>
<dbReference type="InterPro" id="IPR005467">
    <property type="entry name" value="His_kinase_dom"/>
</dbReference>
<dbReference type="InterPro" id="IPR000700">
    <property type="entry name" value="PAS-assoc_C"/>
</dbReference>
<keyword evidence="16" id="KW-0067">ATP-binding</keyword>
<evidence type="ECO:0000256" key="16">
    <source>
        <dbReference type="ARBA" id="ARBA00022840"/>
    </source>
</evidence>
<accession>A0A445MZI0</accession>
<dbReference type="GO" id="GO:0005737">
    <property type="term" value="C:cytoplasm"/>
    <property type="evidence" value="ECO:0007669"/>
    <property type="project" value="UniProtKB-SubCell"/>
</dbReference>
<evidence type="ECO:0000256" key="12">
    <source>
        <dbReference type="ARBA" id="ARBA00022692"/>
    </source>
</evidence>
<feature type="domain" description="PAS" evidence="27">
    <location>
        <begin position="248"/>
        <end position="293"/>
    </location>
</feature>
<reference evidence="30" key="1">
    <citation type="submission" date="2018-01" db="EMBL/GenBank/DDBJ databases">
        <authorList>
            <person name="Regsiter A."/>
            <person name="William W."/>
        </authorList>
    </citation>
    <scope>NUCLEOTIDE SEQUENCE</scope>
    <source>
        <strain evidence="30">TRIP AH-1</strain>
    </source>
</reference>
<evidence type="ECO:0000256" key="1">
    <source>
        <dbReference type="ARBA" id="ARBA00000085"/>
    </source>
</evidence>
<dbReference type="EMBL" id="OJIN01000180">
    <property type="protein sequence ID" value="SPD74908.1"/>
    <property type="molecule type" value="Genomic_DNA"/>
</dbReference>
<dbReference type="GO" id="GO:0000155">
    <property type="term" value="F:phosphorelay sensor kinase activity"/>
    <property type="evidence" value="ECO:0007669"/>
    <property type="project" value="InterPro"/>
</dbReference>
<evidence type="ECO:0000259" key="29">
    <source>
        <dbReference type="PROSITE" id="PS50885"/>
    </source>
</evidence>
<dbReference type="CDD" id="cd06225">
    <property type="entry name" value="HAMP"/>
    <property type="match status" value="1"/>
</dbReference>
<evidence type="ECO:0000256" key="18">
    <source>
        <dbReference type="ARBA" id="ARBA00023004"/>
    </source>
</evidence>
<evidence type="ECO:0000256" key="21">
    <source>
        <dbReference type="ARBA" id="ARBA00023136"/>
    </source>
</evidence>
<gene>
    <name evidence="30" type="ORF">PITCH_A390005</name>
</gene>
<dbReference type="InterPro" id="IPR029151">
    <property type="entry name" value="Sensor-like_sf"/>
</dbReference>
<dbReference type="GO" id="GO:0046872">
    <property type="term" value="F:metal ion binding"/>
    <property type="evidence" value="ECO:0007669"/>
    <property type="project" value="UniProtKB-KW"/>
</dbReference>
<dbReference type="Gene3D" id="3.30.450.20">
    <property type="entry name" value="PAS domain"/>
    <property type="match status" value="2"/>
</dbReference>
<evidence type="ECO:0000256" key="23">
    <source>
        <dbReference type="ARBA" id="ARBA00030800"/>
    </source>
</evidence>
<dbReference type="PROSITE" id="PS50112">
    <property type="entry name" value="PAS"/>
    <property type="match status" value="1"/>
</dbReference>
<proteinExistence type="predicted"/>
<evidence type="ECO:0000256" key="19">
    <source>
        <dbReference type="ARBA" id="ARBA00023012"/>
    </source>
</evidence>
<dbReference type="NCBIfam" id="TIGR00229">
    <property type="entry name" value="sensory_box"/>
    <property type="match status" value="1"/>
</dbReference>
<dbReference type="Gene3D" id="3.30.565.10">
    <property type="entry name" value="Histidine kinase-like ATPase, C-terminal domain"/>
    <property type="match status" value="1"/>
</dbReference>
<dbReference type="InterPro" id="IPR003594">
    <property type="entry name" value="HATPase_dom"/>
</dbReference>
<dbReference type="CDD" id="cd00130">
    <property type="entry name" value="PAS"/>
    <property type="match status" value="1"/>
</dbReference>
<keyword evidence="24" id="KW-0175">Coiled coil</keyword>
<dbReference type="PANTHER" id="PTHR24421:SF10">
    <property type="entry name" value="NITRATE_NITRITE SENSOR PROTEIN NARQ"/>
    <property type="match status" value="1"/>
</dbReference>
<dbReference type="SUPFAM" id="SSF158472">
    <property type="entry name" value="HAMP domain-like"/>
    <property type="match status" value="1"/>
</dbReference>
<evidence type="ECO:0000256" key="8">
    <source>
        <dbReference type="ARBA" id="ARBA00022485"/>
    </source>
</evidence>
<keyword evidence="11 30" id="KW-0808">Transferase</keyword>
<evidence type="ECO:0000259" key="28">
    <source>
        <dbReference type="PROSITE" id="PS50113"/>
    </source>
</evidence>
<dbReference type="SMART" id="SM00304">
    <property type="entry name" value="HAMP"/>
    <property type="match status" value="1"/>
</dbReference>
<evidence type="ECO:0000256" key="24">
    <source>
        <dbReference type="SAM" id="Coils"/>
    </source>
</evidence>
<dbReference type="InterPro" id="IPR000014">
    <property type="entry name" value="PAS"/>
</dbReference>
<dbReference type="GO" id="GO:0005524">
    <property type="term" value="F:ATP binding"/>
    <property type="evidence" value="ECO:0007669"/>
    <property type="project" value="UniProtKB-KW"/>
</dbReference>
<dbReference type="SUPFAM" id="SSF55874">
    <property type="entry name" value="ATPase domain of HSP90 chaperone/DNA topoisomerase II/histidine kinase"/>
    <property type="match status" value="1"/>
</dbReference>
<feature type="transmembrane region" description="Helical" evidence="25">
    <location>
        <begin position="16"/>
        <end position="35"/>
    </location>
</feature>
<dbReference type="Gene3D" id="1.20.5.1930">
    <property type="match status" value="1"/>
</dbReference>
<evidence type="ECO:0000256" key="11">
    <source>
        <dbReference type="ARBA" id="ARBA00022679"/>
    </source>
</evidence>
<evidence type="ECO:0000256" key="3">
    <source>
        <dbReference type="ARBA" id="ARBA00004496"/>
    </source>
</evidence>
<evidence type="ECO:0000259" key="27">
    <source>
        <dbReference type="PROSITE" id="PS50112"/>
    </source>
</evidence>
<feature type="transmembrane region" description="Helical" evidence="25">
    <location>
        <begin position="175"/>
        <end position="197"/>
    </location>
</feature>
<evidence type="ECO:0000256" key="4">
    <source>
        <dbReference type="ARBA" id="ARBA00004651"/>
    </source>
</evidence>
<dbReference type="InterPro" id="IPR004358">
    <property type="entry name" value="Sig_transdc_His_kin-like_C"/>
</dbReference>
<dbReference type="PROSITE" id="PS50885">
    <property type="entry name" value="HAMP"/>
    <property type="match status" value="1"/>
</dbReference>
<dbReference type="Pfam" id="PF13426">
    <property type="entry name" value="PAS_9"/>
    <property type="match status" value="1"/>
</dbReference>
<comment type="subcellular location">
    <subcellularLocation>
        <location evidence="4">Cell membrane</location>
        <topology evidence="4">Multi-pass membrane protein</topology>
    </subcellularLocation>
    <subcellularLocation>
        <location evidence="3">Cytoplasm</location>
    </subcellularLocation>
</comment>
<keyword evidence="9" id="KW-0963">Cytoplasm</keyword>
<dbReference type="Pfam" id="PF00672">
    <property type="entry name" value="HAMP"/>
    <property type="match status" value="1"/>
</dbReference>
<evidence type="ECO:0000256" key="22">
    <source>
        <dbReference type="ARBA" id="ARBA00024827"/>
    </source>
</evidence>
<keyword evidence="12 25" id="KW-0812">Transmembrane</keyword>
<feature type="domain" description="PAC" evidence="28">
    <location>
        <begin position="318"/>
        <end position="370"/>
    </location>
</feature>
<keyword evidence="10" id="KW-0597">Phosphoprotein</keyword>
<keyword evidence="14" id="KW-0547">Nucleotide-binding</keyword>
<dbReference type="SUPFAM" id="SSF55785">
    <property type="entry name" value="PYP-like sensor domain (PAS domain)"/>
    <property type="match status" value="1"/>
</dbReference>
<evidence type="ECO:0000256" key="13">
    <source>
        <dbReference type="ARBA" id="ARBA00022723"/>
    </source>
</evidence>
<evidence type="ECO:0000256" key="10">
    <source>
        <dbReference type="ARBA" id="ARBA00022553"/>
    </source>
</evidence>
<dbReference type="SMART" id="SM00387">
    <property type="entry name" value="HATPase_c"/>
    <property type="match status" value="1"/>
</dbReference>
<dbReference type="PRINTS" id="PR00344">
    <property type="entry name" value="BCTRLSENSOR"/>
</dbReference>
<dbReference type="AlphaFoldDB" id="A0A445MZI0"/>
<keyword evidence="13" id="KW-0479">Metal-binding</keyword>
<evidence type="ECO:0000256" key="17">
    <source>
        <dbReference type="ARBA" id="ARBA00022989"/>
    </source>
</evidence>
<evidence type="ECO:0000256" key="6">
    <source>
        <dbReference type="ARBA" id="ARBA00017322"/>
    </source>
</evidence>
<dbReference type="Pfam" id="PF02518">
    <property type="entry name" value="HATPase_c"/>
    <property type="match status" value="1"/>
</dbReference>
<dbReference type="InterPro" id="IPR033463">
    <property type="entry name" value="sCache_3"/>
</dbReference>
<evidence type="ECO:0000256" key="9">
    <source>
        <dbReference type="ARBA" id="ARBA00022490"/>
    </source>
</evidence>
<dbReference type="PROSITE" id="PS50113">
    <property type="entry name" value="PAC"/>
    <property type="match status" value="1"/>
</dbReference>
<feature type="domain" description="Histidine kinase" evidence="26">
    <location>
        <begin position="396"/>
        <end position="592"/>
    </location>
</feature>
<keyword evidence="17 25" id="KW-1133">Transmembrane helix</keyword>
<comment type="catalytic activity">
    <reaction evidence="1">
        <text>ATP + protein L-histidine = ADP + protein N-phospho-L-histidine.</text>
        <dbReference type="EC" id="2.7.13.3"/>
    </reaction>
</comment>
<evidence type="ECO:0000313" key="30">
    <source>
        <dbReference type="EMBL" id="SPD74908.1"/>
    </source>
</evidence>
<feature type="domain" description="HAMP" evidence="29">
    <location>
        <begin position="195"/>
        <end position="247"/>
    </location>
</feature>
<evidence type="ECO:0000256" key="7">
    <source>
        <dbReference type="ARBA" id="ARBA00022475"/>
    </source>
</evidence>
<evidence type="ECO:0000256" key="14">
    <source>
        <dbReference type="ARBA" id="ARBA00022741"/>
    </source>
</evidence>